<dbReference type="Proteomes" id="UP000186922">
    <property type="component" value="Unassembled WGS sequence"/>
</dbReference>
<organism evidence="11 12">
    <name type="scientific">Ramazzottius varieornatus</name>
    <name type="common">Water bear</name>
    <name type="synonym">Tardigrade</name>
    <dbReference type="NCBI Taxonomy" id="947166"/>
    <lineage>
        <taxon>Eukaryota</taxon>
        <taxon>Metazoa</taxon>
        <taxon>Ecdysozoa</taxon>
        <taxon>Tardigrada</taxon>
        <taxon>Eutardigrada</taxon>
        <taxon>Parachela</taxon>
        <taxon>Hypsibioidea</taxon>
        <taxon>Ramazzottiidae</taxon>
        <taxon>Ramazzottius</taxon>
    </lineage>
</organism>
<dbReference type="PANTHER" id="PTHR24025">
    <property type="entry name" value="DESMOGLEIN FAMILY MEMBER"/>
    <property type="match status" value="1"/>
</dbReference>
<accession>A0A1D1VA81</accession>
<evidence type="ECO:0000256" key="8">
    <source>
        <dbReference type="PROSITE-ProRule" id="PRU00043"/>
    </source>
</evidence>
<evidence type="ECO:0000256" key="9">
    <source>
        <dbReference type="SAM" id="SignalP"/>
    </source>
</evidence>
<feature type="domain" description="Cadherin" evidence="10">
    <location>
        <begin position="64"/>
        <end position="169"/>
    </location>
</feature>
<dbReference type="InterPro" id="IPR015919">
    <property type="entry name" value="Cadherin-like_sf"/>
</dbReference>
<keyword evidence="3" id="KW-0677">Repeat</keyword>
<keyword evidence="6" id="KW-1133">Transmembrane helix</keyword>
<dbReference type="CDD" id="cd11304">
    <property type="entry name" value="Cadherin_repeat"/>
    <property type="match status" value="3"/>
</dbReference>
<keyword evidence="2" id="KW-0812">Transmembrane</keyword>
<dbReference type="EMBL" id="BDGG01000003">
    <property type="protein sequence ID" value="GAU95763.1"/>
    <property type="molecule type" value="Genomic_DNA"/>
</dbReference>
<reference evidence="11 12" key="1">
    <citation type="journal article" date="2016" name="Nat. Commun.">
        <title>Extremotolerant tardigrade genome and improved radiotolerance of human cultured cells by tardigrade-unique protein.</title>
        <authorList>
            <person name="Hashimoto T."/>
            <person name="Horikawa D.D."/>
            <person name="Saito Y."/>
            <person name="Kuwahara H."/>
            <person name="Kozuka-Hata H."/>
            <person name="Shin-I T."/>
            <person name="Minakuchi Y."/>
            <person name="Ohishi K."/>
            <person name="Motoyama A."/>
            <person name="Aizu T."/>
            <person name="Enomoto A."/>
            <person name="Kondo K."/>
            <person name="Tanaka S."/>
            <person name="Hara Y."/>
            <person name="Koshikawa S."/>
            <person name="Sagara H."/>
            <person name="Miura T."/>
            <person name="Yokobori S."/>
            <person name="Miyagawa K."/>
            <person name="Suzuki Y."/>
            <person name="Kubo T."/>
            <person name="Oyama M."/>
            <person name="Kohara Y."/>
            <person name="Fujiyama A."/>
            <person name="Arakawa K."/>
            <person name="Katayama T."/>
            <person name="Toyoda A."/>
            <person name="Kunieda T."/>
        </authorList>
    </citation>
    <scope>NUCLEOTIDE SEQUENCE [LARGE SCALE GENOMIC DNA]</scope>
    <source>
        <strain evidence="11 12">YOKOZUNA-1</strain>
    </source>
</reference>
<dbReference type="GO" id="GO:0016020">
    <property type="term" value="C:membrane"/>
    <property type="evidence" value="ECO:0007669"/>
    <property type="project" value="UniProtKB-SubCell"/>
</dbReference>
<evidence type="ECO:0000256" key="5">
    <source>
        <dbReference type="ARBA" id="ARBA00022889"/>
    </source>
</evidence>
<dbReference type="GO" id="GO:0005509">
    <property type="term" value="F:calcium ion binding"/>
    <property type="evidence" value="ECO:0007669"/>
    <property type="project" value="UniProtKB-UniRule"/>
</dbReference>
<keyword evidence="12" id="KW-1185">Reference proteome</keyword>
<keyword evidence="5" id="KW-0130">Cell adhesion</keyword>
<keyword evidence="7" id="KW-0472">Membrane</keyword>
<dbReference type="OrthoDB" id="6079678at2759"/>
<comment type="caution">
    <text evidence="11">The sequence shown here is derived from an EMBL/GenBank/DDBJ whole genome shotgun (WGS) entry which is preliminary data.</text>
</comment>
<dbReference type="GO" id="GO:0005911">
    <property type="term" value="C:cell-cell junction"/>
    <property type="evidence" value="ECO:0007669"/>
    <property type="project" value="TreeGrafter"/>
</dbReference>
<dbReference type="InterPro" id="IPR050971">
    <property type="entry name" value="Cadherin-domain_protein"/>
</dbReference>
<gene>
    <name evidence="11" type="primary">RvY_07327</name>
    <name evidence="11" type="synonym">RvY_07327.1</name>
    <name evidence="11" type="ORF">RvY_07327-1</name>
</gene>
<evidence type="ECO:0000256" key="4">
    <source>
        <dbReference type="ARBA" id="ARBA00022837"/>
    </source>
</evidence>
<evidence type="ECO:0000313" key="12">
    <source>
        <dbReference type="Proteomes" id="UP000186922"/>
    </source>
</evidence>
<feature type="signal peptide" evidence="9">
    <location>
        <begin position="1"/>
        <end position="25"/>
    </location>
</feature>
<keyword evidence="9" id="KW-0732">Signal</keyword>
<sequence length="747" mass="76220">MDCRSNCYLIFLVFFFLSCFSTVATKADRLTNSSEPLTEGNSTLRTRQGRQFIATALGGNPVCSGPYYSGMIQETAAAGTFITRVSAVDPNGLALTWSIPDTSLQTFSINPTTGDIFTTVNITTLNVTRSFHRQARSVLEFLVRATNSAGQTCDSLVRINILTATKPQVTVAIFNGSASGSATATAAPTWTLARYSFTTRVCKSGSIVASITANNGPTSYAILGNSDYDIDNNGNIKISSSVSPGAQTFVVGATNNLGTAYTLVTIRTKSCPAGVGSANVNLAGAPVFSQEAYSVTITDCRLGAPVGTLSATNANTYAVISDTLKYSISYDGTIGIVNNPDLGSTTTVIIGAYNGIGAAFTSVTITANCNNILGTAAPTATLPVIGTVPVIGSVPIIGTNPVTPSSTPGFMSTSYTFTASSCSSGTVVGSVSAGSGPRYAIAAGGTGFAIDPTSGSITINGPVISGTQAFLVSAASTTGTFYATVTVNALCTGGSGGVPSSSGFTQTTYNFNPPTCQPGSPVGTVTAGGNPSYTIAGGGSGFSINPQTGAITVTGTNIVGSQALLIQAVGASTSSYATAIVSCGQAQVIPSQPAPSFGSFPMQNPPVIGPAPSTSYGQPQYSGSQYPMNNNIPYYEPGRGDPYAKSAAIPTGVVFDKPKYHFSIRCSPGYTTSRVGVVTAHMANLDIGAVNYSLNSDNFYIDSNTGEIRTQVYRPVLASQTFEVSATGSTPGAKAIATVNVDVSGIC</sequence>
<evidence type="ECO:0000256" key="1">
    <source>
        <dbReference type="ARBA" id="ARBA00004370"/>
    </source>
</evidence>
<comment type="subcellular location">
    <subcellularLocation>
        <location evidence="1">Membrane</location>
    </subcellularLocation>
</comment>
<evidence type="ECO:0000259" key="10">
    <source>
        <dbReference type="PROSITE" id="PS50268"/>
    </source>
</evidence>
<evidence type="ECO:0000256" key="3">
    <source>
        <dbReference type="ARBA" id="ARBA00022737"/>
    </source>
</evidence>
<dbReference type="AlphaFoldDB" id="A0A1D1VA81"/>
<name>A0A1D1VA81_RAMVA</name>
<dbReference type="Gene3D" id="2.60.40.60">
    <property type="entry name" value="Cadherins"/>
    <property type="match status" value="2"/>
</dbReference>
<protein>
    <recommendedName>
        <fullName evidence="10">Cadherin domain-containing protein</fullName>
    </recommendedName>
</protein>
<dbReference type="InterPro" id="IPR002126">
    <property type="entry name" value="Cadherin-like_dom"/>
</dbReference>
<proteinExistence type="predicted"/>
<keyword evidence="4 8" id="KW-0106">Calcium</keyword>
<evidence type="ECO:0000256" key="7">
    <source>
        <dbReference type="ARBA" id="ARBA00023136"/>
    </source>
</evidence>
<feature type="chain" id="PRO_5008898213" description="Cadherin domain-containing protein" evidence="9">
    <location>
        <begin position="26"/>
        <end position="747"/>
    </location>
</feature>
<dbReference type="STRING" id="947166.A0A1D1VA81"/>
<dbReference type="GO" id="GO:0007156">
    <property type="term" value="P:homophilic cell adhesion via plasma membrane adhesion molecules"/>
    <property type="evidence" value="ECO:0007669"/>
    <property type="project" value="InterPro"/>
</dbReference>
<evidence type="ECO:0000256" key="6">
    <source>
        <dbReference type="ARBA" id="ARBA00022989"/>
    </source>
</evidence>
<dbReference type="PANTHER" id="PTHR24025:SF31">
    <property type="entry name" value="NEURAL-CADHERIN"/>
    <property type="match status" value="1"/>
</dbReference>
<dbReference type="PROSITE" id="PS50268">
    <property type="entry name" value="CADHERIN_2"/>
    <property type="match status" value="1"/>
</dbReference>
<evidence type="ECO:0000256" key="2">
    <source>
        <dbReference type="ARBA" id="ARBA00022692"/>
    </source>
</evidence>
<dbReference type="SUPFAM" id="SSF49313">
    <property type="entry name" value="Cadherin-like"/>
    <property type="match status" value="2"/>
</dbReference>
<evidence type="ECO:0000313" key="11">
    <source>
        <dbReference type="EMBL" id="GAU95763.1"/>
    </source>
</evidence>
<dbReference type="PROSITE" id="PS51257">
    <property type="entry name" value="PROKAR_LIPOPROTEIN"/>
    <property type="match status" value="1"/>
</dbReference>